<dbReference type="AlphaFoldDB" id="A0A3P7P106"/>
<comment type="cofactor">
    <cofactor evidence="5">
        <name>pyridoxal 5'-phosphate</name>
        <dbReference type="ChEBI" id="CHEBI:597326"/>
    </cofactor>
    <text evidence="5">Binds 1 pyridoxal phosphate per subunit.</text>
</comment>
<evidence type="ECO:0000313" key="7">
    <source>
        <dbReference type="Proteomes" id="UP000279029"/>
    </source>
</evidence>
<keyword evidence="3 5" id="KW-0808">Transferase</keyword>
<dbReference type="InterPro" id="IPR015424">
    <property type="entry name" value="PyrdxlP-dep_Trfase"/>
</dbReference>
<dbReference type="PANTHER" id="PTHR11986">
    <property type="entry name" value="AMINOTRANSFERASE CLASS III"/>
    <property type="match status" value="1"/>
</dbReference>
<keyword evidence="7" id="KW-1185">Reference proteome</keyword>
<dbReference type="InterPro" id="IPR049704">
    <property type="entry name" value="Aminotrans_3_PPA_site"/>
</dbReference>
<reference evidence="6 7" key="1">
    <citation type="submission" date="2018-09" db="EMBL/GenBank/DDBJ databases">
        <authorList>
            <person name="Postec A."/>
        </authorList>
    </citation>
    <scope>NUCLEOTIDE SEQUENCE [LARGE SCALE GENOMIC DNA]</scope>
    <source>
        <strain evidence="6">70B-A</strain>
    </source>
</reference>
<accession>A0A3P7P106</accession>
<comment type="pathway">
    <text evidence="5">Amino-acid biosynthesis; L-arginine biosynthesis; N(2)-acetyl-L-ornithine from L-glutamate: step 4/4.</text>
</comment>
<feature type="binding site" evidence="5">
    <location>
        <position position="280"/>
    </location>
    <ligand>
        <name>pyridoxal 5'-phosphate</name>
        <dbReference type="ChEBI" id="CHEBI:597326"/>
    </ligand>
</feature>
<dbReference type="InterPro" id="IPR005814">
    <property type="entry name" value="Aminotrans_3"/>
</dbReference>
<dbReference type="Gene3D" id="3.40.640.10">
    <property type="entry name" value="Type I PLP-dependent aspartate aminotransferase-like (Major domain)"/>
    <property type="match status" value="1"/>
</dbReference>
<dbReference type="Gene3D" id="3.90.1150.10">
    <property type="entry name" value="Aspartate Aminotransferase, domain 1"/>
    <property type="match status" value="1"/>
</dbReference>
<protein>
    <recommendedName>
        <fullName evidence="5">Acetylornithine aminotransferase</fullName>
        <shortName evidence="5">ACOAT</shortName>
        <ecNumber evidence="5">2.6.1.11</ecNumber>
    </recommendedName>
</protein>
<feature type="binding site" evidence="5">
    <location>
        <position position="140"/>
    </location>
    <ligand>
        <name>N(2)-acetyl-L-ornithine</name>
        <dbReference type="ChEBI" id="CHEBI:57805"/>
    </ligand>
</feature>
<dbReference type="InterPro" id="IPR015421">
    <property type="entry name" value="PyrdxlP-dep_Trfase_major"/>
</dbReference>
<dbReference type="Proteomes" id="UP000279029">
    <property type="component" value="Chromosome"/>
</dbReference>
<dbReference type="EC" id="2.6.1.11" evidence="5"/>
<feature type="binding site" evidence="5">
    <location>
        <begin position="222"/>
        <end position="225"/>
    </location>
    <ligand>
        <name>pyridoxal 5'-phosphate</name>
        <dbReference type="ChEBI" id="CHEBI:597326"/>
    </ligand>
</feature>
<dbReference type="NCBIfam" id="TIGR00707">
    <property type="entry name" value="argD"/>
    <property type="match status" value="1"/>
</dbReference>
<dbReference type="RefSeq" id="WP_125137936.1">
    <property type="nucleotide sequence ID" value="NZ_LR130778.1"/>
</dbReference>
<comment type="subunit">
    <text evidence="5">Homodimer.</text>
</comment>
<dbReference type="GO" id="GO:0030170">
    <property type="term" value="F:pyridoxal phosphate binding"/>
    <property type="evidence" value="ECO:0007669"/>
    <property type="project" value="InterPro"/>
</dbReference>
<dbReference type="HAMAP" id="MF_01107">
    <property type="entry name" value="ArgD_aminotrans_3"/>
    <property type="match status" value="1"/>
</dbReference>
<evidence type="ECO:0000313" key="6">
    <source>
        <dbReference type="EMBL" id="VDN48865.1"/>
    </source>
</evidence>
<gene>
    <name evidence="5 6" type="primary">argD</name>
    <name evidence="6" type="ORF">PATL70BA_2955</name>
</gene>
<name>A0A3P7P106_9FIRM</name>
<dbReference type="InterPro" id="IPR015422">
    <property type="entry name" value="PyrdxlP-dep_Trfase_small"/>
</dbReference>
<dbReference type="Pfam" id="PF00202">
    <property type="entry name" value="Aminotran_3"/>
    <property type="match status" value="1"/>
</dbReference>
<comment type="catalytic activity">
    <reaction evidence="5">
        <text>N(2)-acetyl-L-ornithine + 2-oxoglutarate = N-acetyl-L-glutamate 5-semialdehyde + L-glutamate</text>
        <dbReference type="Rhea" id="RHEA:18049"/>
        <dbReference type="ChEBI" id="CHEBI:16810"/>
        <dbReference type="ChEBI" id="CHEBI:29123"/>
        <dbReference type="ChEBI" id="CHEBI:29985"/>
        <dbReference type="ChEBI" id="CHEBI:57805"/>
        <dbReference type="EC" id="2.6.1.11"/>
    </reaction>
</comment>
<feature type="binding site" evidence="5">
    <location>
        <begin position="104"/>
        <end position="105"/>
    </location>
    <ligand>
        <name>pyridoxal 5'-phosphate</name>
        <dbReference type="ChEBI" id="CHEBI:597326"/>
    </ligand>
</feature>
<dbReference type="PANTHER" id="PTHR11986:SF79">
    <property type="entry name" value="ACETYLORNITHINE AMINOTRANSFERASE, MITOCHONDRIAL"/>
    <property type="match status" value="1"/>
</dbReference>
<keyword evidence="5" id="KW-0055">Arginine biosynthesis</keyword>
<keyword evidence="5" id="KW-0963">Cytoplasm</keyword>
<dbReference type="UniPathway" id="UPA00068">
    <property type="reaction ID" value="UER00109"/>
</dbReference>
<feature type="binding site" evidence="5">
    <location>
        <position position="279"/>
    </location>
    <ligand>
        <name>N(2)-acetyl-L-ornithine</name>
        <dbReference type="ChEBI" id="CHEBI:57805"/>
    </ligand>
</feature>
<evidence type="ECO:0000256" key="1">
    <source>
        <dbReference type="ARBA" id="ARBA00022576"/>
    </source>
</evidence>
<feature type="binding site" evidence="5">
    <location>
        <position position="137"/>
    </location>
    <ligand>
        <name>pyridoxal 5'-phosphate</name>
        <dbReference type="ChEBI" id="CHEBI:597326"/>
    </ligand>
</feature>
<comment type="miscellaneous">
    <text evidence="5">May also have succinyldiaminopimelate aminotransferase activity, thus carrying out the corresponding step in lysine biosynthesis.</text>
</comment>
<dbReference type="FunFam" id="3.40.640.10:FF:000004">
    <property type="entry name" value="Acetylornithine aminotransferase"/>
    <property type="match status" value="1"/>
</dbReference>
<comment type="similarity">
    <text evidence="5">Belongs to the class-III pyridoxal-phosphate-dependent aminotransferase family. ArgD subfamily.</text>
</comment>
<dbReference type="InterPro" id="IPR004636">
    <property type="entry name" value="AcOrn/SuccOrn_fam"/>
</dbReference>
<evidence type="ECO:0000256" key="5">
    <source>
        <dbReference type="HAMAP-Rule" id="MF_01107"/>
    </source>
</evidence>
<dbReference type="GO" id="GO:0042802">
    <property type="term" value="F:identical protein binding"/>
    <property type="evidence" value="ECO:0007669"/>
    <property type="project" value="TreeGrafter"/>
</dbReference>
<evidence type="ECO:0000256" key="4">
    <source>
        <dbReference type="ARBA" id="ARBA00022898"/>
    </source>
</evidence>
<dbReference type="OrthoDB" id="9801052at2"/>
<comment type="subcellular location">
    <subcellularLocation>
        <location evidence="5">Cytoplasm</location>
    </subcellularLocation>
</comment>
<dbReference type="NCBIfam" id="NF002325">
    <property type="entry name" value="PRK01278.1"/>
    <property type="match status" value="1"/>
</dbReference>
<dbReference type="InterPro" id="IPR050103">
    <property type="entry name" value="Class-III_PLP-dep_AT"/>
</dbReference>
<dbReference type="GO" id="GO:0003992">
    <property type="term" value="F:N2-acetyl-L-ornithine:2-oxoglutarate 5-aminotransferase activity"/>
    <property type="evidence" value="ECO:0007669"/>
    <property type="project" value="UniProtKB-UniRule"/>
</dbReference>
<dbReference type="SUPFAM" id="SSF53383">
    <property type="entry name" value="PLP-dependent transferases"/>
    <property type="match status" value="1"/>
</dbReference>
<feature type="modified residue" description="N6-(pyridoxal phosphate)lysine" evidence="5">
    <location>
        <position position="251"/>
    </location>
</feature>
<dbReference type="GO" id="GO:0006526">
    <property type="term" value="P:L-arginine biosynthetic process"/>
    <property type="evidence" value="ECO:0007669"/>
    <property type="project" value="UniProtKB-UniRule"/>
</dbReference>
<dbReference type="GO" id="GO:0005737">
    <property type="term" value="C:cytoplasm"/>
    <property type="evidence" value="ECO:0007669"/>
    <property type="project" value="UniProtKB-SubCell"/>
</dbReference>
<evidence type="ECO:0000256" key="3">
    <source>
        <dbReference type="ARBA" id="ARBA00022679"/>
    </source>
</evidence>
<proteinExistence type="inferred from homology"/>
<keyword evidence="1 5" id="KW-0032">Aminotransferase</keyword>
<organism evidence="6 7">
    <name type="scientific">Petrocella atlantisensis</name>
    <dbReference type="NCBI Taxonomy" id="2173034"/>
    <lineage>
        <taxon>Bacteria</taxon>
        <taxon>Bacillati</taxon>
        <taxon>Bacillota</taxon>
        <taxon>Clostridia</taxon>
        <taxon>Lachnospirales</taxon>
        <taxon>Vallitaleaceae</taxon>
        <taxon>Petrocella</taxon>
    </lineage>
</organism>
<dbReference type="CDD" id="cd00610">
    <property type="entry name" value="OAT_like"/>
    <property type="match status" value="1"/>
</dbReference>
<keyword evidence="2 5" id="KW-0028">Amino-acid biosynthesis</keyword>
<dbReference type="PROSITE" id="PS00600">
    <property type="entry name" value="AA_TRANSFER_CLASS_3"/>
    <property type="match status" value="1"/>
</dbReference>
<evidence type="ECO:0000256" key="2">
    <source>
        <dbReference type="ARBA" id="ARBA00022605"/>
    </source>
</evidence>
<dbReference type="PIRSF" id="PIRSF000521">
    <property type="entry name" value="Transaminase_4ab_Lys_Orn"/>
    <property type="match status" value="1"/>
</dbReference>
<sequence>MHDSWIEKGQEVFLQNYKPLPIVIERGVGNYIFDKEGNKYLDFVAGIATNALGYSYEPLKKAMKDQIDKITHCSNLYYNEPSIRAAQKLVELSGLSKVFFCNSGAEANEAALKLGKRYINKYIGENKTEIVTMKNSFHGRTIATVSITGQTKYHEGFAPLFQGITYTPFNDEEALGKILTEKTAILMIEPIQGEGGIRPAEKVFLQKARTLCDALDIVLIFDEVQCGIGRTGTVFAYEQYDVKPDIVTLAKGLGAGYVIGAIIANEKTAKGFEPGTHASTFGGNPLSTTAAGVVLDALVHEGLLEHVKTMGSYLETCLMELKKRHTSIIDVRGMGLMMAIEMDDPVGDIIAKALKKGLMLINSGTHIIRFVPPLTIKQTEIDEMIQILEDVLSSK</sequence>
<dbReference type="EMBL" id="LR130778">
    <property type="protein sequence ID" value="VDN48865.1"/>
    <property type="molecule type" value="Genomic_DNA"/>
</dbReference>
<dbReference type="KEGG" id="cbar:PATL70BA_2955"/>
<keyword evidence="4 5" id="KW-0663">Pyridoxal phosphate</keyword>